<reference evidence="2" key="1">
    <citation type="journal article" date="2020" name="Stud. Mycol.">
        <title>101 Dothideomycetes genomes: a test case for predicting lifestyles and emergence of pathogens.</title>
        <authorList>
            <person name="Haridas S."/>
            <person name="Albert R."/>
            <person name="Binder M."/>
            <person name="Bloem J."/>
            <person name="Labutti K."/>
            <person name="Salamov A."/>
            <person name="Andreopoulos B."/>
            <person name="Baker S."/>
            <person name="Barry K."/>
            <person name="Bills G."/>
            <person name="Bluhm B."/>
            <person name="Cannon C."/>
            <person name="Castanera R."/>
            <person name="Culley D."/>
            <person name="Daum C."/>
            <person name="Ezra D."/>
            <person name="Gonzalez J."/>
            <person name="Henrissat B."/>
            <person name="Kuo A."/>
            <person name="Liang C."/>
            <person name="Lipzen A."/>
            <person name="Lutzoni F."/>
            <person name="Magnuson J."/>
            <person name="Mondo S."/>
            <person name="Nolan M."/>
            <person name="Ohm R."/>
            <person name="Pangilinan J."/>
            <person name="Park H.-J."/>
            <person name="Ramirez L."/>
            <person name="Alfaro M."/>
            <person name="Sun H."/>
            <person name="Tritt A."/>
            <person name="Yoshinaga Y."/>
            <person name="Zwiers L.-H."/>
            <person name="Turgeon B."/>
            <person name="Goodwin S."/>
            <person name="Spatafora J."/>
            <person name="Crous P."/>
            <person name="Grigoriev I."/>
        </authorList>
    </citation>
    <scope>NUCLEOTIDE SEQUENCE</scope>
    <source>
        <strain evidence="2">CBS 122368</strain>
    </source>
</reference>
<proteinExistence type="predicted"/>
<accession>A0A6A6HZN6</accession>
<dbReference type="RefSeq" id="XP_033678186.1">
    <property type="nucleotide sequence ID" value="XM_033835914.1"/>
</dbReference>
<evidence type="ECO:0000313" key="3">
    <source>
        <dbReference type="Proteomes" id="UP000800094"/>
    </source>
</evidence>
<evidence type="ECO:0000313" key="2">
    <source>
        <dbReference type="EMBL" id="KAF2243182.1"/>
    </source>
</evidence>
<dbReference type="AlphaFoldDB" id="A0A6A6HZN6"/>
<organism evidence="2 3">
    <name type="scientific">Trematosphaeria pertusa</name>
    <dbReference type="NCBI Taxonomy" id="390896"/>
    <lineage>
        <taxon>Eukaryota</taxon>
        <taxon>Fungi</taxon>
        <taxon>Dikarya</taxon>
        <taxon>Ascomycota</taxon>
        <taxon>Pezizomycotina</taxon>
        <taxon>Dothideomycetes</taxon>
        <taxon>Pleosporomycetidae</taxon>
        <taxon>Pleosporales</taxon>
        <taxon>Massarineae</taxon>
        <taxon>Trematosphaeriaceae</taxon>
        <taxon>Trematosphaeria</taxon>
    </lineage>
</organism>
<gene>
    <name evidence="2" type="ORF">BU26DRAFT_609273</name>
</gene>
<dbReference type="OrthoDB" id="10641779at2759"/>
<dbReference type="Proteomes" id="UP000800094">
    <property type="component" value="Unassembled WGS sequence"/>
</dbReference>
<evidence type="ECO:0000256" key="1">
    <source>
        <dbReference type="SAM" id="MobiDB-lite"/>
    </source>
</evidence>
<dbReference type="EMBL" id="ML987205">
    <property type="protein sequence ID" value="KAF2243182.1"/>
    <property type="molecule type" value="Genomic_DNA"/>
</dbReference>
<sequence>MFAPSFARTNMAEAADYNPRKHGLITLAPDTDEVDFGDEAQPLNAKDHSANPSGGGLFGFAFAINDSFAPKFGGGAGSDGLTPAGPAPTERRNPAKLQKKRPAGDDGVSYSTILGLKRKPSDHDINPNTRTAPTTYKDASDHNKKRRVGDYNYVFTSNPDSITQSDPNTNANSDLQLRRPKKYAWGTSKVRRGYRSLKISLTDKITSFWGASKSSNAPTNELSFDEKTFMVDYPPLRDIDMGEA</sequence>
<feature type="region of interest" description="Disordered" evidence="1">
    <location>
        <begin position="74"/>
        <end position="142"/>
    </location>
</feature>
<dbReference type="GeneID" id="54589244"/>
<name>A0A6A6HZN6_9PLEO</name>
<keyword evidence="3" id="KW-1185">Reference proteome</keyword>
<protein>
    <submittedName>
        <fullName evidence="2">Uncharacterized protein</fullName>
    </submittedName>
</protein>